<evidence type="ECO:0000313" key="10">
    <source>
        <dbReference type="EMBL" id="MDQ0253856.1"/>
    </source>
</evidence>
<evidence type="ECO:0000256" key="9">
    <source>
        <dbReference type="HAMAP-Rule" id="MF_00154"/>
    </source>
</evidence>
<sequence>MNKTSTLTSNDAIVSENGQNQITWKTFIAISKTGIVKSNLITTFTGLFLAAVYTGTSLSNDPLTVLLTLLGSAFIIAGGCALNNYIDRDIDHLMERTMERPSVTGELKGKQILTYGLVISALGTILLALTTIMAAVIGLIGLFVYVVLYSMWTKRTTTLNTIVGSFSGAVPPLIGWAAIDASLHPVAWSLFLIMFIWQPPHFLALAMKRVDEYKRAGIPMLPVVAGFKVTKRQIVWYVAALIPVSLTVAHFGTVYTIVASLLGIGWLGLGLASYKYKDDVKWASHMFFYSLIYMTVLFILMVIVHLF</sequence>
<keyword evidence="4 9" id="KW-0812">Transmembrane</keyword>
<feature type="transmembrane region" description="Helical" evidence="9">
    <location>
        <begin position="286"/>
        <end position="306"/>
    </location>
</feature>
<dbReference type="EMBL" id="JAUSUG010000003">
    <property type="protein sequence ID" value="MDQ0253856.1"/>
    <property type="molecule type" value="Genomic_DNA"/>
</dbReference>
<evidence type="ECO:0000256" key="5">
    <source>
        <dbReference type="ARBA" id="ARBA00022989"/>
    </source>
</evidence>
<dbReference type="GO" id="GO:0016740">
    <property type="term" value="F:transferase activity"/>
    <property type="evidence" value="ECO:0007669"/>
    <property type="project" value="UniProtKB-KW"/>
</dbReference>
<dbReference type="PANTHER" id="PTHR43448:SF2">
    <property type="entry name" value="PROTOHEME IX FARNESYLTRANSFERASE, MITOCHONDRIAL"/>
    <property type="match status" value="1"/>
</dbReference>
<name>A0ABT9ZT03_9BACI</name>
<dbReference type="Pfam" id="PF01040">
    <property type="entry name" value="UbiA"/>
    <property type="match status" value="1"/>
</dbReference>
<keyword evidence="11" id="KW-1185">Reference proteome</keyword>
<feature type="transmembrane region" description="Helical" evidence="9">
    <location>
        <begin position="185"/>
        <end position="206"/>
    </location>
</feature>
<comment type="function">
    <text evidence="9">Converts heme B (protoheme IX) to heme O by substitution of the vinyl group on carbon 2 of heme B porphyrin ring with a hydroxyethyl farnesyl side group.</text>
</comment>
<keyword evidence="6 9" id="KW-0350">Heme biosynthesis</keyword>
<evidence type="ECO:0000256" key="6">
    <source>
        <dbReference type="ARBA" id="ARBA00023133"/>
    </source>
</evidence>
<proteinExistence type="inferred from homology"/>
<comment type="pathway">
    <text evidence="9">Porphyrin-containing compound metabolism; heme O biosynthesis; heme O from protoheme: step 1/1.</text>
</comment>
<dbReference type="NCBIfam" id="NF003349">
    <property type="entry name" value="PRK04375.1-2"/>
    <property type="match status" value="1"/>
</dbReference>
<feature type="transmembrane region" description="Helical" evidence="9">
    <location>
        <begin position="34"/>
        <end position="53"/>
    </location>
</feature>
<comment type="miscellaneous">
    <text evidence="9">Carbon 2 of the heme B porphyrin ring is defined according to the Fischer nomenclature.</text>
</comment>
<protein>
    <recommendedName>
        <fullName evidence="9">Protoheme IX farnesyltransferase</fullName>
        <ecNumber evidence="9">2.5.1.141</ecNumber>
    </recommendedName>
    <alternativeName>
        <fullName evidence="9">Heme B farnesyltransferase</fullName>
    </alternativeName>
    <alternativeName>
        <fullName evidence="9">Heme O synthase</fullName>
    </alternativeName>
</protein>
<evidence type="ECO:0000256" key="4">
    <source>
        <dbReference type="ARBA" id="ARBA00022692"/>
    </source>
</evidence>
<comment type="caution">
    <text evidence="10">The sequence shown here is derived from an EMBL/GenBank/DDBJ whole genome shotgun (WGS) entry which is preliminary data.</text>
</comment>
<evidence type="ECO:0000256" key="2">
    <source>
        <dbReference type="ARBA" id="ARBA00022475"/>
    </source>
</evidence>
<comment type="catalytic activity">
    <reaction evidence="8 9">
        <text>heme b + (2E,6E)-farnesyl diphosphate + H2O = Fe(II)-heme o + diphosphate</text>
        <dbReference type="Rhea" id="RHEA:28070"/>
        <dbReference type="ChEBI" id="CHEBI:15377"/>
        <dbReference type="ChEBI" id="CHEBI:33019"/>
        <dbReference type="ChEBI" id="CHEBI:60344"/>
        <dbReference type="ChEBI" id="CHEBI:60530"/>
        <dbReference type="ChEBI" id="CHEBI:175763"/>
        <dbReference type="EC" id="2.5.1.141"/>
    </reaction>
</comment>
<organism evidence="10 11">
    <name type="scientific">Evansella vedderi</name>
    <dbReference type="NCBI Taxonomy" id="38282"/>
    <lineage>
        <taxon>Bacteria</taxon>
        <taxon>Bacillati</taxon>
        <taxon>Bacillota</taxon>
        <taxon>Bacilli</taxon>
        <taxon>Bacillales</taxon>
        <taxon>Bacillaceae</taxon>
        <taxon>Evansella</taxon>
    </lineage>
</organism>
<evidence type="ECO:0000256" key="8">
    <source>
        <dbReference type="ARBA" id="ARBA00047690"/>
    </source>
</evidence>
<dbReference type="Proteomes" id="UP001230005">
    <property type="component" value="Unassembled WGS sequence"/>
</dbReference>
<dbReference type="InterPro" id="IPR000537">
    <property type="entry name" value="UbiA_prenyltransferase"/>
</dbReference>
<comment type="subunit">
    <text evidence="9">Interacts with CtaA.</text>
</comment>
<dbReference type="CDD" id="cd13957">
    <property type="entry name" value="PT_UbiA_Cox10"/>
    <property type="match status" value="1"/>
</dbReference>
<feature type="transmembrane region" description="Helical" evidence="9">
    <location>
        <begin position="132"/>
        <end position="152"/>
    </location>
</feature>
<dbReference type="PANTHER" id="PTHR43448">
    <property type="entry name" value="PROTOHEME IX FARNESYLTRANSFERASE, MITOCHONDRIAL"/>
    <property type="match status" value="1"/>
</dbReference>
<feature type="transmembrane region" description="Helical" evidence="9">
    <location>
        <begin position="65"/>
        <end position="86"/>
    </location>
</feature>
<dbReference type="NCBIfam" id="TIGR01473">
    <property type="entry name" value="cyoE_ctaB"/>
    <property type="match status" value="1"/>
</dbReference>
<accession>A0ABT9ZT03</accession>
<dbReference type="RefSeq" id="WP_307323044.1">
    <property type="nucleotide sequence ID" value="NZ_JAUSUG010000003.1"/>
</dbReference>
<comment type="subcellular location">
    <subcellularLocation>
        <location evidence="9">Cell membrane</location>
        <topology evidence="9">Multi-pass membrane protein</topology>
    </subcellularLocation>
    <subcellularLocation>
        <location evidence="1">Membrane</location>
        <topology evidence="1">Multi-pass membrane protein</topology>
    </subcellularLocation>
</comment>
<dbReference type="EC" id="2.5.1.141" evidence="9"/>
<keyword evidence="7 9" id="KW-0472">Membrane</keyword>
<dbReference type="PROSITE" id="PS00943">
    <property type="entry name" value="UBIA"/>
    <property type="match status" value="1"/>
</dbReference>
<evidence type="ECO:0000256" key="7">
    <source>
        <dbReference type="ARBA" id="ARBA00023136"/>
    </source>
</evidence>
<keyword evidence="5 9" id="KW-1133">Transmembrane helix</keyword>
<dbReference type="Gene3D" id="1.10.357.140">
    <property type="entry name" value="UbiA prenyltransferase"/>
    <property type="match status" value="1"/>
</dbReference>
<feature type="transmembrane region" description="Helical" evidence="9">
    <location>
        <begin position="107"/>
        <end position="126"/>
    </location>
</feature>
<keyword evidence="2 9" id="KW-1003">Cell membrane</keyword>
<feature type="transmembrane region" description="Helical" evidence="9">
    <location>
        <begin position="159"/>
        <end position="179"/>
    </location>
</feature>
<keyword evidence="3 9" id="KW-0808">Transferase</keyword>
<dbReference type="InterPro" id="IPR044878">
    <property type="entry name" value="UbiA_sf"/>
</dbReference>
<gene>
    <name evidence="9" type="primary">ctaB</name>
    <name evidence="10" type="ORF">J2S74_001228</name>
</gene>
<dbReference type="InterPro" id="IPR030470">
    <property type="entry name" value="UbiA_prenylTrfase_CS"/>
</dbReference>
<evidence type="ECO:0000256" key="1">
    <source>
        <dbReference type="ARBA" id="ARBA00004141"/>
    </source>
</evidence>
<feature type="transmembrane region" description="Helical" evidence="9">
    <location>
        <begin position="234"/>
        <end position="251"/>
    </location>
</feature>
<dbReference type="InterPro" id="IPR006369">
    <property type="entry name" value="Protohaem_IX_farnesylTrfase"/>
</dbReference>
<evidence type="ECO:0000256" key="3">
    <source>
        <dbReference type="ARBA" id="ARBA00022679"/>
    </source>
</evidence>
<dbReference type="HAMAP" id="MF_00154">
    <property type="entry name" value="CyoE_CtaB"/>
    <property type="match status" value="1"/>
</dbReference>
<evidence type="ECO:0000313" key="11">
    <source>
        <dbReference type="Proteomes" id="UP001230005"/>
    </source>
</evidence>
<comment type="similarity">
    <text evidence="9">Belongs to the UbiA prenyltransferase family. Protoheme IX farnesyltransferase subfamily.</text>
</comment>
<reference evidence="10 11" key="1">
    <citation type="submission" date="2023-07" db="EMBL/GenBank/DDBJ databases">
        <title>Genomic Encyclopedia of Type Strains, Phase IV (KMG-IV): sequencing the most valuable type-strain genomes for metagenomic binning, comparative biology and taxonomic classification.</title>
        <authorList>
            <person name="Goeker M."/>
        </authorList>
    </citation>
    <scope>NUCLEOTIDE SEQUENCE [LARGE SCALE GENOMIC DNA]</scope>
    <source>
        <strain evidence="10 11">DSM 9768</strain>
    </source>
</reference>